<comment type="caution">
    <text evidence="1">The sequence shown here is derived from an EMBL/GenBank/DDBJ whole genome shotgun (WGS) entry which is preliminary data.</text>
</comment>
<evidence type="ECO:0000313" key="1">
    <source>
        <dbReference type="EMBL" id="CAH6662026.1"/>
    </source>
</evidence>
<reference evidence="1" key="1">
    <citation type="submission" date="2022-05" db="EMBL/GenBank/DDBJ databases">
        <authorList>
            <person name="Blom J."/>
        </authorList>
    </citation>
    <scope>NUCLEOTIDE SEQUENCE</scope>
    <source>
        <strain evidence="1">Type strain: CPO20170097</strain>
    </source>
</reference>
<dbReference type="Proteomes" id="UP001152651">
    <property type="component" value="Unassembled WGS sequence"/>
</dbReference>
<sequence>MQIKKYMKTAQKAKKKDRGAVHQGWWNVMA</sequence>
<name>A0ABM9FFL7_9ENTR</name>
<proteinExistence type="predicted"/>
<keyword evidence="2" id="KW-1185">Reference proteome</keyword>
<organism evidence="1 2">
    <name type="scientific">Pseudocitrobacter vendiensis</name>
    <dbReference type="NCBI Taxonomy" id="2488306"/>
    <lineage>
        <taxon>Bacteria</taxon>
        <taxon>Pseudomonadati</taxon>
        <taxon>Pseudomonadota</taxon>
        <taxon>Gammaproteobacteria</taxon>
        <taxon>Enterobacterales</taxon>
        <taxon>Enterobacteriaceae</taxon>
        <taxon>Pseudocitrobacter</taxon>
    </lineage>
</organism>
<protein>
    <submittedName>
        <fullName evidence="1">Uncharacterized protein</fullName>
    </submittedName>
</protein>
<dbReference type="EMBL" id="CALSBS010000034">
    <property type="protein sequence ID" value="CAH6662026.1"/>
    <property type="molecule type" value="Genomic_DNA"/>
</dbReference>
<gene>
    <name evidence="1" type="ORF">FBBNIHIM_23240</name>
</gene>
<evidence type="ECO:0000313" key="2">
    <source>
        <dbReference type="Proteomes" id="UP001152651"/>
    </source>
</evidence>
<accession>A0ABM9FFL7</accession>